<feature type="domain" description="PX" evidence="4">
    <location>
        <begin position="533"/>
        <end position="656"/>
    </location>
</feature>
<sequence>MATVRAPGVSPSGPTTDLVAHNEELLRIVEKQRIIIQNLQKSLALMTDERDNLLERNQDLEQELIMTTQLDVRRTDPSSTEKNDHRQKQQDHHHQQEQQQQQQVQQEPKKEPHHLLADTIEATMLGGPVPPPRSPYRAQQKDSTPSPSSTNSSSSNLAVMSSVLERYGTPDSSSESRMGATLVEPSLPATYAYENRSRAPSPSPSPTPYHQHQQQQQRSHHGIGNNNNYKDNNKDNGNNNYNYNNQNNHNNHHHVNQDSYHDNINNNMKSSSRSISPANNHHHHQQQQQQQQHTTNGNYGNGNYINNGSNIELPESFSNTTLDLSLPPVVDAMVDKDAQLFAKYQGAIHKKEADSYHHQQQQQEGYYQYSQKKSQQYQNETTLSPPPGRKPVVEQQSHHPLSPVEQNTDHHHHQQQQQKNNYQYQQYQQDSNNNHHHTKHIPPQIQIDHHHRQYENENYMNRSGGEDHVQQRHMQHQHSSETASYHSNTRTVVEQEPTTPQSVATPTTYQHYQQQQSPSSPQGGGFSSGPMAGINTKVIGSDTIRNDKGKEVVTFTISVRKAKDTTDPNSPLEELWQIQKLYSDFLALDAQLKSQGKSVASKIAKLPDRALFVTHVPSKVDQRKMAVDNYLQHAIRLPLADITDICEFLSSNVMEKQAQPKVSKYRQGYLTKRGKNFGGWKRRYFLLDGPDLKYYESEEGQFLGKIHLTEAQIGKQKQAENSKEAPTFKHGLIIIEPKKSAPGGLARHVLCADSDEERDAWVDAMTQHIDQDAVTNRQNQNDKKKSKSSSDKSNNEESSSNKPSIDLSTISDPSAASASHLERLLAGTDAYQKMNAAAAAGDGNKKDKGRKGFWGKKVFHGNSNGKSSNATAAAAAAGDWRKENSDPPGPNQVFGIPLEDAIKVAKVSDQYELPAIVYRCIDYLEAKGAIQEEGIYRLSGSAIKIRNLKSKFNEEGDVDLLASDEHHDIHAVSGLLKLWLRELPGNVLTTELLKEFLNVMDLVDRRERINELGRLVSMLPLQNYTLLRTLSAHLIRVVQNAGTNKMTIRNVGIVFSATLGIPTGIFSLLLTEFDYIFWTGDGNPVSGNPPPPTTSSNNNGSSSAVNQDPASYFPPPPSSKPPPPPQTNNHHYHHQQQQQMSSSGRVQALQEEPAGRSNRNSVSYMLSAPRSIVGLEKNGNRGPMVVADDDDEVDDLAIDFSDEEHSTTYRTAERQPYIQPTQYHSNNNSHPPTATTSTPAYPTVDPHHYASRYY</sequence>
<dbReference type="InterPro" id="IPR050729">
    <property type="entry name" value="Rho-GAP"/>
</dbReference>
<protein>
    <recommendedName>
        <fullName evidence="8">RhoGAP-domain-containing protein</fullName>
    </recommendedName>
</protein>
<dbReference type="Gene3D" id="1.10.555.10">
    <property type="entry name" value="Rho GTPase activation protein"/>
    <property type="match status" value="1"/>
</dbReference>
<feature type="region of interest" description="Disordered" evidence="2">
    <location>
        <begin position="194"/>
        <end position="312"/>
    </location>
</feature>
<feature type="region of interest" description="Disordered" evidence="2">
    <location>
        <begin position="352"/>
        <end position="440"/>
    </location>
</feature>
<feature type="domain" description="PH" evidence="3">
    <location>
        <begin position="663"/>
        <end position="770"/>
    </location>
</feature>
<evidence type="ECO:0008006" key="8">
    <source>
        <dbReference type="Google" id="ProtNLM"/>
    </source>
</evidence>
<feature type="compositionally biased region" description="Low complexity" evidence="2">
    <location>
        <begin position="1225"/>
        <end position="1243"/>
    </location>
</feature>
<dbReference type="InterPro" id="IPR011993">
    <property type="entry name" value="PH-like_dom_sf"/>
</dbReference>
<comment type="caution">
    <text evidence="6">The sequence shown here is derived from an EMBL/GenBank/DDBJ whole genome shotgun (WGS) entry which is preliminary data.</text>
</comment>
<feature type="compositionally biased region" description="Basic and acidic residues" evidence="2">
    <location>
        <begin position="71"/>
        <end position="96"/>
    </location>
</feature>
<dbReference type="InterPro" id="IPR001683">
    <property type="entry name" value="PX_dom"/>
</dbReference>
<dbReference type="PROSITE" id="PS50003">
    <property type="entry name" value="PH_DOMAIN"/>
    <property type="match status" value="1"/>
</dbReference>
<dbReference type="CDD" id="cd06093">
    <property type="entry name" value="PX_domain"/>
    <property type="match status" value="1"/>
</dbReference>
<feature type="compositionally biased region" description="Low complexity" evidence="2">
    <location>
        <begin position="286"/>
        <end position="308"/>
    </location>
</feature>
<feature type="compositionally biased region" description="Basic residues" evidence="2">
    <location>
        <begin position="847"/>
        <end position="859"/>
    </location>
</feature>
<keyword evidence="7" id="KW-1185">Reference proteome</keyword>
<dbReference type="GO" id="GO:0005096">
    <property type="term" value="F:GTPase activator activity"/>
    <property type="evidence" value="ECO:0007669"/>
    <property type="project" value="UniProtKB-KW"/>
</dbReference>
<gene>
    <name evidence="6" type="ORF">BDA99DRAFT_19660</name>
</gene>
<dbReference type="SUPFAM" id="SSF50729">
    <property type="entry name" value="PH domain-like"/>
    <property type="match status" value="1"/>
</dbReference>
<dbReference type="PROSITE" id="PS50238">
    <property type="entry name" value="RHOGAP"/>
    <property type="match status" value="1"/>
</dbReference>
<evidence type="ECO:0000256" key="2">
    <source>
        <dbReference type="SAM" id="MobiDB-lite"/>
    </source>
</evidence>
<dbReference type="PROSITE" id="PS50195">
    <property type="entry name" value="PX"/>
    <property type="match status" value="1"/>
</dbReference>
<feature type="compositionally biased region" description="Low complexity" evidence="2">
    <location>
        <begin position="224"/>
        <end position="249"/>
    </location>
</feature>
<dbReference type="GO" id="GO:0005737">
    <property type="term" value="C:cytoplasm"/>
    <property type="evidence" value="ECO:0007669"/>
    <property type="project" value="TreeGrafter"/>
</dbReference>
<feature type="region of interest" description="Disordered" evidence="2">
    <location>
        <begin position="1084"/>
        <end position="1162"/>
    </location>
</feature>
<feature type="compositionally biased region" description="Low complexity" evidence="2">
    <location>
        <begin position="415"/>
        <end position="432"/>
    </location>
</feature>
<feature type="compositionally biased region" description="Low complexity" evidence="2">
    <location>
        <begin position="1094"/>
        <end position="1111"/>
    </location>
</feature>
<dbReference type="EMBL" id="JAIXMP010000001">
    <property type="protein sequence ID" value="KAI9278943.1"/>
    <property type="molecule type" value="Genomic_DNA"/>
</dbReference>
<dbReference type="Gene3D" id="3.30.1520.10">
    <property type="entry name" value="Phox-like domain"/>
    <property type="match status" value="1"/>
</dbReference>
<feature type="region of interest" description="Disordered" evidence="2">
    <location>
        <begin position="770"/>
        <end position="813"/>
    </location>
</feature>
<dbReference type="PANTHER" id="PTHR23176:SF129">
    <property type="entry name" value="RHO GTPASE ACTIVATING PROTEIN AT 16F, ISOFORM E-RELATED"/>
    <property type="match status" value="1"/>
</dbReference>
<feature type="region of interest" description="Disordered" evidence="2">
    <location>
        <begin position="167"/>
        <end position="186"/>
    </location>
</feature>
<reference evidence="6" key="2">
    <citation type="submission" date="2023-02" db="EMBL/GenBank/DDBJ databases">
        <authorList>
            <consortium name="DOE Joint Genome Institute"/>
            <person name="Mondo S.J."/>
            <person name="Chang Y."/>
            <person name="Wang Y."/>
            <person name="Ahrendt S."/>
            <person name="Andreopoulos W."/>
            <person name="Barry K."/>
            <person name="Beard J."/>
            <person name="Benny G.L."/>
            <person name="Blankenship S."/>
            <person name="Bonito G."/>
            <person name="Cuomo C."/>
            <person name="Desiro A."/>
            <person name="Gervers K.A."/>
            <person name="Hundley H."/>
            <person name="Kuo A."/>
            <person name="LaButti K."/>
            <person name="Lang B.F."/>
            <person name="Lipzen A."/>
            <person name="O'Donnell K."/>
            <person name="Pangilinan J."/>
            <person name="Reynolds N."/>
            <person name="Sandor L."/>
            <person name="Smith M.W."/>
            <person name="Tsang A."/>
            <person name="Grigoriev I.V."/>
            <person name="Stajich J.E."/>
            <person name="Spatafora J.W."/>
        </authorList>
    </citation>
    <scope>NUCLEOTIDE SEQUENCE</scope>
    <source>
        <strain evidence="6">RSA 2281</strain>
    </source>
</reference>
<dbReference type="InterPro" id="IPR000198">
    <property type="entry name" value="RhoGAP_dom"/>
</dbReference>
<evidence type="ECO:0000256" key="1">
    <source>
        <dbReference type="ARBA" id="ARBA00022468"/>
    </source>
</evidence>
<feature type="region of interest" description="Disordered" evidence="2">
    <location>
        <begin position="459"/>
        <end position="540"/>
    </location>
</feature>
<feature type="compositionally biased region" description="Low complexity" evidence="2">
    <location>
        <begin position="208"/>
        <end position="217"/>
    </location>
</feature>
<proteinExistence type="predicted"/>
<accession>A0AAD5KD34</accession>
<keyword evidence="1" id="KW-0343">GTPase activation</keyword>
<feature type="compositionally biased region" description="Low complexity" evidence="2">
    <location>
        <begin position="143"/>
        <end position="156"/>
    </location>
</feature>
<feature type="region of interest" description="Disordered" evidence="2">
    <location>
        <begin position="123"/>
        <end position="156"/>
    </location>
</feature>
<dbReference type="SUPFAM" id="SSF64268">
    <property type="entry name" value="PX domain"/>
    <property type="match status" value="1"/>
</dbReference>
<reference evidence="6" key="1">
    <citation type="journal article" date="2022" name="IScience">
        <title>Evolution of zygomycete secretomes and the origins of terrestrial fungal ecologies.</title>
        <authorList>
            <person name="Chang Y."/>
            <person name="Wang Y."/>
            <person name="Mondo S."/>
            <person name="Ahrendt S."/>
            <person name="Andreopoulos W."/>
            <person name="Barry K."/>
            <person name="Beard J."/>
            <person name="Benny G.L."/>
            <person name="Blankenship S."/>
            <person name="Bonito G."/>
            <person name="Cuomo C."/>
            <person name="Desiro A."/>
            <person name="Gervers K.A."/>
            <person name="Hundley H."/>
            <person name="Kuo A."/>
            <person name="LaButti K."/>
            <person name="Lang B.F."/>
            <person name="Lipzen A."/>
            <person name="O'Donnell K."/>
            <person name="Pangilinan J."/>
            <person name="Reynolds N."/>
            <person name="Sandor L."/>
            <person name="Smith M.E."/>
            <person name="Tsang A."/>
            <person name="Grigoriev I.V."/>
            <person name="Stajich J.E."/>
            <person name="Spatafora J.W."/>
        </authorList>
    </citation>
    <scope>NUCLEOTIDE SEQUENCE</scope>
    <source>
        <strain evidence="6">RSA 2281</strain>
    </source>
</reference>
<feature type="domain" description="Rho-GAP" evidence="5">
    <location>
        <begin position="896"/>
        <end position="1113"/>
    </location>
</feature>
<organism evidence="6 7">
    <name type="scientific">Phascolomyces articulosus</name>
    <dbReference type="NCBI Taxonomy" id="60185"/>
    <lineage>
        <taxon>Eukaryota</taxon>
        <taxon>Fungi</taxon>
        <taxon>Fungi incertae sedis</taxon>
        <taxon>Mucoromycota</taxon>
        <taxon>Mucoromycotina</taxon>
        <taxon>Mucoromycetes</taxon>
        <taxon>Mucorales</taxon>
        <taxon>Lichtheimiaceae</taxon>
        <taxon>Phascolomyces</taxon>
    </lineage>
</organism>
<dbReference type="SMART" id="SM00324">
    <property type="entry name" value="RhoGAP"/>
    <property type="match status" value="1"/>
</dbReference>
<evidence type="ECO:0000259" key="5">
    <source>
        <dbReference type="PROSITE" id="PS50238"/>
    </source>
</evidence>
<feature type="compositionally biased region" description="Low complexity" evidence="2">
    <location>
        <begin position="97"/>
        <end position="106"/>
    </location>
</feature>
<dbReference type="Proteomes" id="UP001209540">
    <property type="component" value="Unassembled WGS sequence"/>
</dbReference>
<dbReference type="GO" id="GO:0035091">
    <property type="term" value="F:phosphatidylinositol binding"/>
    <property type="evidence" value="ECO:0007669"/>
    <property type="project" value="InterPro"/>
</dbReference>
<dbReference type="Pfam" id="PF00620">
    <property type="entry name" value="RhoGAP"/>
    <property type="match status" value="1"/>
</dbReference>
<feature type="compositionally biased region" description="Basic and acidic residues" evidence="2">
    <location>
        <begin position="1204"/>
        <end position="1213"/>
    </location>
</feature>
<feature type="compositionally biased region" description="Low complexity" evidence="2">
    <location>
        <begin position="358"/>
        <end position="378"/>
    </location>
</feature>
<feature type="compositionally biased region" description="Basic and acidic residues" evidence="2">
    <location>
        <begin position="780"/>
        <end position="795"/>
    </location>
</feature>
<dbReference type="InterPro" id="IPR008936">
    <property type="entry name" value="Rho_GTPase_activation_prot"/>
</dbReference>
<dbReference type="GO" id="GO:0007165">
    <property type="term" value="P:signal transduction"/>
    <property type="evidence" value="ECO:0007669"/>
    <property type="project" value="InterPro"/>
</dbReference>
<evidence type="ECO:0000259" key="3">
    <source>
        <dbReference type="PROSITE" id="PS50003"/>
    </source>
</evidence>
<feature type="region of interest" description="Disordered" evidence="2">
    <location>
        <begin position="837"/>
        <end position="889"/>
    </location>
</feature>
<feature type="region of interest" description="Disordered" evidence="2">
    <location>
        <begin position="65"/>
        <end position="111"/>
    </location>
</feature>
<feature type="compositionally biased region" description="Polar residues" evidence="2">
    <location>
        <begin position="480"/>
        <end position="512"/>
    </location>
</feature>
<dbReference type="PANTHER" id="PTHR23176">
    <property type="entry name" value="RHO/RAC/CDC GTPASE-ACTIVATING PROTEIN"/>
    <property type="match status" value="1"/>
</dbReference>
<dbReference type="AlphaFoldDB" id="A0AAD5KD34"/>
<evidence type="ECO:0000259" key="4">
    <source>
        <dbReference type="PROSITE" id="PS50195"/>
    </source>
</evidence>
<feature type="compositionally biased region" description="Low complexity" evidence="2">
    <location>
        <begin position="861"/>
        <end position="878"/>
    </location>
</feature>
<feature type="region of interest" description="Disordered" evidence="2">
    <location>
        <begin position="1204"/>
        <end position="1244"/>
    </location>
</feature>
<evidence type="ECO:0000313" key="7">
    <source>
        <dbReference type="Proteomes" id="UP001209540"/>
    </source>
</evidence>
<dbReference type="SMART" id="SM00233">
    <property type="entry name" value="PH"/>
    <property type="match status" value="1"/>
</dbReference>
<dbReference type="Gene3D" id="2.30.29.30">
    <property type="entry name" value="Pleckstrin-homology domain (PH domain)/Phosphotyrosine-binding domain (PTB)"/>
    <property type="match status" value="1"/>
</dbReference>
<dbReference type="InterPro" id="IPR036871">
    <property type="entry name" value="PX_dom_sf"/>
</dbReference>
<dbReference type="SUPFAM" id="SSF48350">
    <property type="entry name" value="GTPase activation domain, GAP"/>
    <property type="match status" value="1"/>
</dbReference>
<feature type="compositionally biased region" description="Pro residues" evidence="2">
    <location>
        <begin position="1112"/>
        <end position="1126"/>
    </location>
</feature>
<dbReference type="Pfam" id="PF00169">
    <property type="entry name" value="PH"/>
    <property type="match status" value="1"/>
</dbReference>
<dbReference type="Pfam" id="PF00787">
    <property type="entry name" value="PX"/>
    <property type="match status" value="1"/>
</dbReference>
<dbReference type="InterPro" id="IPR001849">
    <property type="entry name" value="PH_domain"/>
</dbReference>
<feature type="compositionally biased region" description="Polar residues" evidence="2">
    <location>
        <begin position="262"/>
        <end position="278"/>
    </location>
</feature>
<name>A0AAD5KD34_9FUNG</name>
<evidence type="ECO:0000313" key="6">
    <source>
        <dbReference type="EMBL" id="KAI9278943.1"/>
    </source>
</evidence>